<name>A0ACC1KUQ9_9FUNG</name>
<protein>
    <submittedName>
        <fullName evidence="1">Uncharacterized protein</fullName>
    </submittedName>
</protein>
<gene>
    <name evidence="1" type="ORF">H4R21_005160</name>
</gene>
<proteinExistence type="predicted"/>
<keyword evidence="2" id="KW-1185">Reference proteome</keyword>
<sequence length="50" mass="5460">MPEEAMSQTAVTGQYTRRVLGEVKTLMWSPASSVEQYIVEAVATVNADDV</sequence>
<accession>A0ACC1KUQ9</accession>
<dbReference type="EMBL" id="JANBUN010002208">
    <property type="protein sequence ID" value="KAJ2795305.1"/>
    <property type="molecule type" value="Genomic_DNA"/>
</dbReference>
<reference evidence="1" key="1">
    <citation type="submission" date="2022-07" db="EMBL/GenBank/DDBJ databases">
        <title>Phylogenomic reconstructions and comparative analyses of Kickxellomycotina fungi.</title>
        <authorList>
            <person name="Reynolds N.K."/>
            <person name="Stajich J.E."/>
            <person name="Barry K."/>
            <person name="Grigoriev I.V."/>
            <person name="Crous P."/>
            <person name="Smith M.E."/>
        </authorList>
    </citation>
    <scope>NUCLEOTIDE SEQUENCE</scope>
    <source>
        <strain evidence="1">BCRC 34780</strain>
    </source>
</reference>
<evidence type="ECO:0000313" key="2">
    <source>
        <dbReference type="Proteomes" id="UP001140087"/>
    </source>
</evidence>
<organism evidence="1 2">
    <name type="scientific">Coemansia helicoidea</name>
    <dbReference type="NCBI Taxonomy" id="1286919"/>
    <lineage>
        <taxon>Eukaryota</taxon>
        <taxon>Fungi</taxon>
        <taxon>Fungi incertae sedis</taxon>
        <taxon>Zoopagomycota</taxon>
        <taxon>Kickxellomycotina</taxon>
        <taxon>Kickxellomycetes</taxon>
        <taxon>Kickxellales</taxon>
        <taxon>Kickxellaceae</taxon>
        <taxon>Coemansia</taxon>
    </lineage>
</organism>
<comment type="caution">
    <text evidence="1">The sequence shown here is derived from an EMBL/GenBank/DDBJ whole genome shotgun (WGS) entry which is preliminary data.</text>
</comment>
<evidence type="ECO:0000313" key="1">
    <source>
        <dbReference type="EMBL" id="KAJ2795305.1"/>
    </source>
</evidence>
<dbReference type="Proteomes" id="UP001140087">
    <property type="component" value="Unassembled WGS sequence"/>
</dbReference>